<evidence type="ECO:0008006" key="5">
    <source>
        <dbReference type="Google" id="ProtNLM"/>
    </source>
</evidence>
<dbReference type="Gene3D" id="2.40.70.10">
    <property type="entry name" value="Acid Proteases"/>
    <property type="match status" value="1"/>
</dbReference>
<accession>A0ABN7EBT2</accession>
<proteinExistence type="predicted"/>
<dbReference type="PANTHER" id="PTHR33067">
    <property type="entry name" value="RNA-DIRECTED DNA POLYMERASE-RELATED"/>
    <property type="match status" value="1"/>
</dbReference>
<dbReference type="PANTHER" id="PTHR33067:SF9">
    <property type="entry name" value="RNA-DIRECTED DNA POLYMERASE"/>
    <property type="match status" value="1"/>
</dbReference>
<evidence type="ECO:0000313" key="2">
    <source>
        <dbReference type="EMBL" id="CAA6674064.1"/>
    </source>
</evidence>
<protein>
    <recommendedName>
        <fullName evidence="5">Aspartic peptidase DDI1-type domain-containing protein</fullName>
    </recommendedName>
</protein>
<dbReference type="InterPro" id="IPR001969">
    <property type="entry name" value="Aspartic_peptidase_AS"/>
</dbReference>
<organism evidence="3 4">
    <name type="scientific">Spirodela intermedia</name>
    <name type="common">Intermediate duckweed</name>
    <dbReference type="NCBI Taxonomy" id="51605"/>
    <lineage>
        <taxon>Eukaryota</taxon>
        <taxon>Viridiplantae</taxon>
        <taxon>Streptophyta</taxon>
        <taxon>Embryophyta</taxon>
        <taxon>Tracheophyta</taxon>
        <taxon>Spermatophyta</taxon>
        <taxon>Magnoliopsida</taxon>
        <taxon>Liliopsida</taxon>
        <taxon>Araceae</taxon>
        <taxon>Lemnoideae</taxon>
        <taxon>Spirodela</taxon>
    </lineage>
</organism>
<keyword evidence="4" id="KW-1185">Reference proteome</keyword>
<dbReference type="EMBL" id="CACRZD030000074">
    <property type="protein sequence ID" value="CAA6674064.1"/>
    <property type="molecule type" value="Genomic_DNA"/>
</dbReference>
<evidence type="ECO:0000256" key="1">
    <source>
        <dbReference type="SAM" id="MobiDB-lite"/>
    </source>
</evidence>
<dbReference type="InterPro" id="IPR021109">
    <property type="entry name" value="Peptidase_aspartic_dom_sf"/>
</dbReference>
<dbReference type="EMBL" id="CACRZD030000119">
    <property type="protein sequence ID" value="CAA6674529.1"/>
    <property type="molecule type" value="Genomic_DNA"/>
</dbReference>
<comment type="caution">
    <text evidence="3">The sequence shown here is derived from an EMBL/GenBank/DDBJ whole genome shotgun (WGS) entry which is preliminary data.</text>
</comment>
<dbReference type="Proteomes" id="UP001189122">
    <property type="component" value="Unassembled WGS sequence"/>
</dbReference>
<dbReference type="CDD" id="cd00303">
    <property type="entry name" value="retropepsin_like"/>
    <property type="match status" value="1"/>
</dbReference>
<evidence type="ECO:0000313" key="4">
    <source>
        <dbReference type="Proteomes" id="UP001189122"/>
    </source>
</evidence>
<gene>
    <name evidence="2" type="ORF">SI7747_UN020422</name>
    <name evidence="3" type="ORF">SI7747_UN020887</name>
</gene>
<feature type="region of interest" description="Disordered" evidence="1">
    <location>
        <begin position="1"/>
        <end position="49"/>
    </location>
</feature>
<dbReference type="PROSITE" id="PS00141">
    <property type="entry name" value="ASP_PROTEASE"/>
    <property type="match status" value="1"/>
</dbReference>
<evidence type="ECO:0000313" key="3">
    <source>
        <dbReference type="EMBL" id="CAA6674529.1"/>
    </source>
</evidence>
<dbReference type="SUPFAM" id="SSF50630">
    <property type="entry name" value="Acid proteases"/>
    <property type="match status" value="1"/>
</dbReference>
<name>A0ABN7EBT2_SPIIN</name>
<reference evidence="3 4" key="1">
    <citation type="submission" date="2019-12" db="EMBL/GenBank/DDBJ databases">
        <authorList>
            <person name="Scholz U."/>
            <person name="Mascher M."/>
            <person name="Fiebig A."/>
        </authorList>
    </citation>
    <scope>NUCLEOTIDE SEQUENCE [LARGE SCALE GENOMIC DNA]</scope>
</reference>
<sequence length="386" mass="44521">MNLGKNPRNENVRTVNALRSGKILPDPYPQTLEEKENGQPKTKSNRSRRGFYRFYQEISKERTTIPFPKALEPRQRKKKEHNEEIKKILQDVQISLPLLTAIEHIPEYARVLKEMCTPKRAPRVEKLSMHASALLLNQLPYKLRDTGNALLDTGASINLLPASICDKFNISDLKPSTVTLQFADRSIKHPKGILENVIVTVKGCKFPADFVVLEMDFNGQFYDTPIILGRPFLHTAKMNIDFPTGIAKISCGDQSVEIKILRYQMILRNPKYMIEIENINLEEKKEEDHLNLELKPLPSSLKYMFLEENNSFPVIIAADLSDEQEEELLDVLRKNKKAMGWKMDDLRGIDMSVCMHSIYLEEGARTSREPQRRLNPNMMEIVKKKF</sequence>